<dbReference type="InterPro" id="IPR014308">
    <property type="entry name" value="Xanthine_DH_XdhC"/>
</dbReference>
<comment type="caution">
    <text evidence="3">The sequence shown here is derived from an EMBL/GenBank/DDBJ whole genome shotgun (WGS) entry which is preliminary data.</text>
</comment>
<reference evidence="3 4" key="1">
    <citation type="submission" date="2019-07" db="EMBL/GenBank/DDBJ databases">
        <title>Georgenia wutianyii sp. nov. and Georgenia *** sp. nov. isolated from plateau pika (Ochotona curzoniae) in the Qinghai-Tibet plateau of China.</title>
        <authorList>
            <person name="Tian Z."/>
        </authorList>
    </citation>
    <scope>NUCLEOTIDE SEQUENCE [LARGE SCALE GENOMIC DNA]</scope>
    <source>
        <strain evidence="3 4">Z446</strain>
    </source>
</reference>
<dbReference type="SUPFAM" id="SSF51735">
    <property type="entry name" value="NAD(P)-binding Rossmann-fold domains"/>
    <property type="match status" value="1"/>
</dbReference>
<dbReference type="NCBIfam" id="TIGR02964">
    <property type="entry name" value="xanthine_xdhC"/>
    <property type="match status" value="1"/>
</dbReference>
<dbReference type="PANTHER" id="PTHR30388">
    <property type="entry name" value="ALDEHYDE OXIDOREDUCTASE MOLYBDENUM COFACTOR ASSEMBLY PROTEIN"/>
    <property type="match status" value="1"/>
</dbReference>
<evidence type="ECO:0000259" key="2">
    <source>
        <dbReference type="Pfam" id="PF13478"/>
    </source>
</evidence>
<feature type="domain" description="XdhC Rossmann" evidence="2">
    <location>
        <begin position="109"/>
        <end position="257"/>
    </location>
</feature>
<evidence type="ECO:0000313" key="3">
    <source>
        <dbReference type="EMBL" id="TRW43488.1"/>
    </source>
</evidence>
<feature type="domain" description="XdhC- CoxI" evidence="1">
    <location>
        <begin position="10"/>
        <end position="71"/>
    </location>
</feature>
<dbReference type="RefSeq" id="WP_143419728.1">
    <property type="nucleotide sequence ID" value="NZ_VJXR01000079.1"/>
</dbReference>
<organism evidence="3 4">
    <name type="scientific">Georgenia yuyongxinii</name>
    <dbReference type="NCBI Taxonomy" id="2589797"/>
    <lineage>
        <taxon>Bacteria</taxon>
        <taxon>Bacillati</taxon>
        <taxon>Actinomycetota</taxon>
        <taxon>Actinomycetes</taxon>
        <taxon>Micrococcales</taxon>
        <taxon>Bogoriellaceae</taxon>
        <taxon>Georgenia</taxon>
    </lineage>
</organism>
<protein>
    <submittedName>
        <fullName evidence="3">Xanthine dehydrogenase accessory protein XdhC</fullName>
    </submittedName>
</protein>
<dbReference type="AlphaFoldDB" id="A0A552WL48"/>
<gene>
    <name evidence="3" type="primary">xdhC</name>
    <name evidence="3" type="ORF">FJ693_17425</name>
</gene>
<accession>A0A552WL48</accession>
<dbReference type="InterPro" id="IPR003777">
    <property type="entry name" value="XdhC_CoxI"/>
</dbReference>
<dbReference type="Gene3D" id="3.40.50.720">
    <property type="entry name" value="NAD(P)-binding Rossmann-like Domain"/>
    <property type="match status" value="1"/>
</dbReference>
<evidence type="ECO:0000313" key="4">
    <source>
        <dbReference type="Proteomes" id="UP000318693"/>
    </source>
</evidence>
<name>A0A552WL48_9MICO</name>
<dbReference type="InterPro" id="IPR027051">
    <property type="entry name" value="XdhC_Rossmann_dom"/>
</dbReference>
<sequence>MDWLAAVAHLREQGRAGVLVTVTSVRGHAPREAGAKMVVAAEETWDSVGGGNLEATAVDRARAMLREGVSRPDTLLLALNEHATTEFGRQCCGGEVTVLLEPLPTRATVAVFGMGHVGHELARILSRLPLSLHLVDSRAGQLEEGRLADVLGGPADVHVHHAPAPEVVLRSLPAGARVYVMSHDHAEDLVLCDAALRRGDLSVGLIGSRAKWARFRVRLRAEGHDDAAVDSIRCPIGLPTVTGKSPAVIAIAVAAEVVQALAGTPAGRPSRETSRTP</sequence>
<dbReference type="PANTHER" id="PTHR30388:SF6">
    <property type="entry name" value="XANTHINE DEHYDROGENASE SUBUNIT A-RELATED"/>
    <property type="match status" value="1"/>
</dbReference>
<dbReference type="Proteomes" id="UP000318693">
    <property type="component" value="Unassembled WGS sequence"/>
</dbReference>
<keyword evidence="4" id="KW-1185">Reference proteome</keyword>
<dbReference type="InterPro" id="IPR052698">
    <property type="entry name" value="MoCofactor_Util/Proc"/>
</dbReference>
<dbReference type="Pfam" id="PF02625">
    <property type="entry name" value="XdhC_CoxI"/>
    <property type="match status" value="1"/>
</dbReference>
<evidence type="ECO:0000259" key="1">
    <source>
        <dbReference type="Pfam" id="PF02625"/>
    </source>
</evidence>
<dbReference type="EMBL" id="VJXR01000079">
    <property type="protein sequence ID" value="TRW43488.1"/>
    <property type="molecule type" value="Genomic_DNA"/>
</dbReference>
<dbReference type="Pfam" id="PF13478">
    <property type="entry name" value="XdhC_C"/>
    <property type="match status" value="1"/>
</dbReference>
<proteinExistence type="predicted"/>
<dbReference type="InterPro" id="IPR036291">
    <property type="entry name" value="NAD(P)-bd_dom_sf"/>
</dbReference>